<dbReference type="PANTHER" id="PTHR40788:SF1">
    <property type="entry name" value="IPA PROTEIN"/>
    <property type="match status" value="1"/>
</dbReference>
<organism evidence="2 3">
    <name type="scientific">Cudoniella acicularis</name>
    <dbReference type="NCBI Taxonomy" id="354080"/>
    <lineage>
        <taxon>Eukaryota</taxon>
        <taxon>Fungi</taxon>
        <taxon>Dikarya</taxon>
        <taxon>Ascomycota</taxon>
        <taxon>Pezizomycotina</taxon>
        <taxon>Leotiomycetes</taxon>
        <taxon>Helotiales</taxon>
        <taxon>Tricladiaceae</taxon>
        <taxon>Cudoniella</taxon>
    </lineage>
</organism>
<evidence type="ECO:0000256" key="1">
    <source>
        <dbReference type="SAM" id="MobiDB-lite"/>
    </source>
</evidence>
<accession>A0A8H4RYA1</accession>
<feature type="region of interest" description="Disordered" evidence="1">
    <location>
        <begin position="703"/>
        <end position="768"/>
    </location>
</feature>
<feature type="compositionally biased region" description="Polar residues" evidence="1">
    <location>
        <begin position="747"/>
        <end position="756"/>
    </location>
</feature>
<proteinExistence type="predicted"/>
<keyword evidence="3" id="KW-1185">Reference proteome</keyword>
<evidence type="ECO:0000313" key="2">
    <source>
        <dbReference type="EMBL" id="KAF4637179.1"/>
    </source>
</evidence>
<dbReference type="Proteomes" id="UP000566819">
    <property type="component" value="Unassembled WGS sequence"/>
</dbReference>
<dbReference type="EMBL" id="JAAMPI010000033">
    <property type="protein sequence ID" value="KAF4637179.1"/>
    <property type="molecule type" value="Genomic_DNA"/>
</dbReference>
<sequence>MAPHGESAGVTRIKRELAQYRALEELNREMSNHTEEELAAIFDPTLPKPPPRKIYPSPCECTYICSQQYRLPSLQSSLQFSYSKEIDDNEARGIAASHKASIDDSLAHLRSKCAVRGKIISSRWKKKSRDKRATIILAADPGLEHEQWALLKYMSNNRSFEWQKARDSRNTFLLSWLNVDSLKSDPAQLLGLLNNRTRFSPEEWAPYDNDNLLFGYNQGFLEINYSPLSMVMYGSKYGELVPWEESAAHRLDTIGFPRGRLILEAQDTLLRFLCRMVDQLTEGLEETQPQQADPSGADLPLHIPKVEFKQSGRIEMWSKYINQPFAEPPVFDIEYFTSLTRAMVNEYGDHIWLLQTDPAYMRRTVRMLTAAAPLETNSLGKDQASYLQAIQEINMDNGSYHVWKIILEDLETIKGLKAKYGDGIQPGNPLPEEYSIAIQSLDMYLSQQLKARELALEDSFPQRSGFRDLFEFRHSGGEIQWRLKHGSRYDSLWDGIFFTTQPLYWCVSNIFSHPKDRLKFEPSTVLAFLDEHLANCSKDERARMDERLYSQLSEYAAFNEISFSLRLHRPGTGRKLSVSELKKVSKSRAYKASRDDKVTQTIQTKHGKSLGLMQPFTDFLEAYDSQAHVGKRPDQTRLRYFDNVQESLSTFWKKKSNLERELLKGSKVPEEEIQNAMQLLSARSTPQFTQSLQQERQKLIDEIERVSKPKSISSGQLQTEWGSSQEAATKAAEPTSSKIKRRREQQSVETSNTETPQEPEHPDIPPLPVKQQTYTILNGMFTTNPEATTKTVDWDAFVTAMADTGFTARHSSGSAVIFEPEHDDWERGWVGKIVFHKPHPVAKIDSISLRIMGKRMERWFGWTKDTFVVQQ</sequence>
<comment type="caution">
    <text evidence="2">The sequence shown here is derived from an EMBL/GenBank/DDBJ whole genome shotgun (WGS) entry which is preliminary data.</text>
</comment>
<gene>
    <name evidence="2" type="ORF">G7Y89_g914</name>
</gene>
<feature type="compositionally biased region" description="Polar residues" evidence="1">
    <location>
        <begin position="710"/>
        <end position="727"/>
    </location>
</feature>
<reference evidence="2 3" key="1">
    <citation type="submission" date="2020-03" db="EMBL/GenBank/DDBJ databases">
        <title>Draft Genome Sequence of Cudoniella acicularis.</title>
        <authorList>
            <person name="Buettner E."/>
            <person name="Kellner H."/>
        </authorList>
    </citation>
    <scope>NUCLEOTIDE SEQUENCE [LARGE SCALE GENOMIC DNA]</scope>
    <source>
        <strain evidence="2 3">DSM 108380</strain>
    </source>
</reference>
<dbReference type="AlphaFoldDB" id="A0A8H4RYA1"/>
<protein>
    <submittedName>
        <fullName evidence="2">Uncharacterized protein</fullName>
    </submittedName>
</protein>
<dbReference type="OrthoDB" id="2922289at2759"/>
<dbReference type="PANTHER" id="PTHR40788">
    <property type="entry name" value="CLR5 DOMAIN-CONTAINING PROTEIN-RELATED"/>
    <property type="match status" value="1"/>
</dbReference>
<evidence type="ECO:0000313" key="3">
    <source>
        <dbReference type="Proteomes" id="UP000566819"/>
    </source>
</evidence>
<name>A0A8H4RYA1_9HELO</name>